<dbReference type="Gene3D" id="1.10.10.10">
    <property type="entry name" value="Winged helix-like DNA-binding domain superfamily/Winged helix DNA-binding domain"/>
    <property type="match status" value="1"/>
</dbReference>
<evidence type="ECO:0000256" key="3">
    <source>
        <dbReference type="ARBA" id="ARBA00023163"/>
    </source>
</evidence>
<evidence type="ECO:0000313" key="6">
    <source>
        <dbReference type="Proteomes" id="UP001549162"/>
    </source>
</evidence>
<dbReference type="InterPro" id="IPR000524">
    <property type="entry name" value="Tscrpt_reg_HTH_GntR"/>
</dbReference>
<dbReference type="EMBL" id="JBEPMA010000022">
    <property type="protein sequence ID" value="MET3618341.1"/>
    <property type="molecule type" value="Genomic_DNA"/>
</dbReference>
<keyword evidence="1" id="KW-0805">Transcription regulation</keyword>
<gene>
    <name evidence="5" type="ORF">ABID14_001980</name>
</gene>
<comment type="caution">
    <text evidence="5">The sequence shown here is derived from an EMBL/GenBank/DDBJ whole genome shotgun (WGS) entry which is preliminary data.</text>
</comment>
<evidence type="ECO:0000256" key="1">
    <source>
        <dbReference type="ARBA" id="ARBA00023015"/>
    </source>
</evidence>
<dbReference type="InterPro" id="IPR036390">
    <property type="entry name" value="WH_DNA-bd_sf"/>
</dbReference>
<sequence>MEIIISKSLDTPIYEQIEKQIEEKIKKGQLKAHDKLPGMRTLAKDLKVSVITTKRAYDDLERDGYIYTLPGKGSFINSIEISNITNNKKIEKDLEIPVSKLIKIAKESELGLNELLTFIYKEWKDERD</sequence>
<dbReference type="Proteomes" id="UP001549162">
    <property type="component" value="Unassembled WGS sequence"/>
</dbReference>
<dbReference type="CDD" id="cd07377">
    <property type="entry name" value="WHTH_GntR"/>
    <property type="match status" value="1"/>
</dbReference>
<evidence type="ECO:0000313" key="5">
    <source>
        <dbReference type="EMBL" id="MET3618341.1"/>
    </source>
</evidence>
<feature type="domain" description="HTH gntR-type" evidence="4">
    <location>
        <begin position="11"/>
        <end position="79"/>
    </location>
</feature>
<dbReference type="PROSITE" id="PS50949">
    <property type="entry name" value="HTH_GNTR"/>
    <property type="match status" value="1"/>
</dbReference>
<reference evidence="5 6" key="1">
    <citation type="submission" date="2024-06" db="EMBL/GenBank/DDBJ databases">
        <title>Genomic Encyclopedia of Type Strains, Phase IV (KMG-IV): sequencing the most valuable type-strain genomes for metagenomic binning, comparative biology and taxonomic classification.</title>
        <authorList>
            <person name="Goeker M."/>
        </authorList>
    </citation>
    <scope>NUCLEOTIDE SEQUENCE [LARGE SCALE GENOMIC DNA]</scope>
    <source>
        <strain evidence="5 6">DSM 21460</strain>
    </source>
</reference>
<dbReference type="RefSeq" id="WP_354369528.1">
    <property type="nucleotide sequence ID" value="NZ_JBEPMA010000022.1"/>
</dbReference>
<dbReference type="PANTHER" id="PTHR38445:SF7">
    <property type="entry name" value="GNTR-FAMILY TRANSCRIPTIONAL REGULATOR"/>
    <property type="match status" value="1"/>
</dbReference>
<dbReference type="SMART" id="SM00345">
    <property type="entry name" value="HTH_GNTR"/>
    <property type="match status" value="1"/>
</dbReference>
<dbReference type="SUPFAM" id="SSF46785">
    <property type="entry name" value="Winged helix' DNA-binding domain"/>
    <property type="match status" value="1"/>
</dbReference>
<keyword evidence="3" id="KW-0804">Transcription</keyword>
<proteinExistence type="predicted"/>
<dbReference type="InterPro" id="IPR036388">
    <property type="entry name" value="WH-like_DNA-bd_sf"/>
</dbReference>
<name>A0ABV2JDJ2_9FIRM</name>
<keyword evidence="6" id="KW-1185">Reference proteome</keyword>
<dbReference type="Pfam" id="PF00392">
    <property type="entry name" value="GntR"/>
    <property type="match status" value="1"/>
</dbReference>
<dbReference type="PANTHER" id="PTHR38445">
    <property type="entry name" value="HTH-TYPE TRANSCRIPTIONAL REPRESSOR YTRA"/>
    <property type="match status" value="1"/>
</dbReference>
<protein>
    <submittedName>
        <fullName evidence="5">GntR family transcriptional regulator</fullName>
    </submittedName>
</protein>
<accession>A0ABV2JDJ2</accession>
<organism evidence="5 6">
    <name type="scientific">Peptoniphilus olsenii</name>
    <dbReference type="NCBI Taxonomy" id="411570"/>
    <lineage>
        <taxon>Bacteria</taxon>
        <taxon>Bacillati</taxon>
        <taxon>Bacillota</taxon>
        <taxon>Tissierellia</taxon>
        <taxon>Tissierellales</taxon>
        <taxon>Peptoniphilaceae</taxon>
        <taxon>Peptoniphilus</taxon>
    </lineage>
</organism>
<evidence type="ECO:0000256" key="2">
    <source>
        <dbReference type="ARBA" id="ARBA00023125"/>
    </source>
</evidence>
<keyword evidence="2" id="KW-0238">DNA-binding</keyword>
<evidence type="ECO:0000259" key="4">
    <source>
        <dbReference type="PROSITE" id="PS50949"/>
    </source>
</evidence>